<evidence type="ECO:0000256" key="4">
    <source>
        <dbReference type="ARBA" id="ARBA00047686"/>
    </source>
</evidence>
<feature type="compositionally biased region" description="Gly residues" evidence="6">
    <location>
        <begin position="152"/>
        <end position="165"/>
    </location>
</feature>
<organism evidence="8 9">
    <name type="scientific">Halomonas tibetensis</name>
    <dbReference type="NCBI Taxonomy" id="2259590"/>
    <lineage>
        <taxon>Bacteria</taxon>
        <taxon>Pseudomonadati</taxon>
        <taxon>Pseudomonadota</taxon>
        <taxon>Gammaproteobacteria</taxon>
        <taxon>Oceanospirillales</taxon>
        <taxon>Halomonadaceae</taxon>
        <taxon>Halomonas</taxon>
    </lineage>
</organism>
<dbReference type="InterPro" id="IPR029054">
    <property type="entry name" value="dUTPase-like"/>
</dbReference>
<dbReference type="PANTHER" id="PTHR11241:SF0">
    <property type="entry name" value="DEOXYURIDINE 5'-TRIPHOSPHATE NUCLEOTIDOHYDROLASE"/>
    <property type="match status" value="1"/>
</dbReference>
<evidence type="ECO:0000313" key="8">
    <source>
        <dbReference type="EMBL" id="MFC2992213.1"/>
    </source>
</evidence>
<comment type="function">
    <text evidence="5">This enzyme is involved in nucleotide metabolism: it produces dUMP, the immediate precursor of thymidine nucleotides and it decreases the intracellular concentration of dUTP so that uracil cannot be incorporated into DNA.</text>
</comment>
<name>A0ABV7B6A6_9GAMM</name>
<evidence type="ECO:0000256" key="3">
    <source>
        <dbReference type="ARBA" id="ARBA00023080"/>
    </source>
</evidence>
<dbReference type="NCBIfam" id="NF001862">
    <property type="entry name" value="PRK00601.1"/>
    <property type="match status" value="1"/>
</dbReference>
<evidence type="ECO:0000256" key="6">
    <source>
        <dbReference type="SAM" id="MobiDB-lite"/>
    </source>
</evidence>
<comment type="cofactor">
    <cofactor evidence="5">
        <name>Mg(2+)</name>
        <dbReference type="ChEBI" id="CHEBI:18420"/>
    </cofactor>
</comment>
<dbReference type="EC" id="3.6.1.23" evidence="5"/>
<feature type="binding site" evidence="5">
    <location>
        <begin position="91"/>
        <end position="93"/>
    </location>
    <ligand>
        <name>substrate</name>
    </ligand>
</feature>
<dbReference type="Gene3D" id="2.70.40.10">
    <property type="match status" value="1"/>
</dbReference>
<evidence type="ECO:0000256" key="5">
    <source>
        <dbReference type="HAMAP-Rule" id="MF_00116"/>
    </source>
</evidence>
<accession>A0ABV7B6A6</accession>
<dbReference type="RefSeq" id="WP_379758035.1">
    <property type="nucleotide sequence ID" value="NZ_JBHRSQ010000012.1"/>
</dbReference>
<dbReference type="PANTHER" id="PTHR11241">
    <property type="entry name" value="DEOXYURIDINE 5'-TRIPHOSPHATE NUCLEOTIDOHYDROLASE"/>
    <property type="match status" value="1"/>
</dbReference>
<sequence length="165" mass="17877">MPHPDAKPRLAVKLLDERLRDHMPRYATEGSAGMDLRALLDAPLTLEPGQCELVQTGLAIHIADPGLAGLILPRSGLGHKHGIVLGNLVGLIDSDYQGELMISVWNRSQSDFTLQPFERLAQYVLVPVVQAELELVDDFEPGRHGNDKQGTGQRGTGGFGSSGRH</sequence>
<evidence type="ECO:0000256" key="2">
    <source>
        <dbReference type="ARBA" id="ARBA00022801"/>
    </source>
</evidence>
<gene>
    <name evidence="5 8" type="primary">dut</name>
    <name evidence="8" type="ORF">ACFODV_09245</name>
</gene>
<feature type="binding site" evidence="5">
    <location>
        <position position="87"/>
    </location>
    <ligand>
        <name>substrate</name>
    </ligand>
</feature>
<dbReference type="Proteomes" id="UP001595386">
    <property type="component" value="Unassembled WGS sequence"/>
</dbReference>
<comment type="caution">
    <text evidence="8">The sequence shown here is derived from an EMBL/GenBank/DDBJ whole genome shotgun (WGS) entry which is preliminary data.</text>
</comment>
<protein>
    <recommendedName>
        <fullName evidence="5">Deoxyuridine 5'-triphosphate nucleotidohydrolase</fullName>
        <shortName evidence="5">dUTPase</shortName>
        <ecNumber evidence="5">3.6.1.23</ecNumber>
    </recommendedName>
    <alternativeName>
        <fullName evidence="5">dUTP pyrophosphatase</fullName>
    </alternativeName>
</protein>
<keyword evidence="5" id="KW-0460">Magnesium</keyword>
<comment type="pathway">
    <text evidence="5">Pyrimidine metabolism; dUMP biosynthesis; dUMP from dCTP (dUTP route): step 2/2.</text>
</comment>
<evidence type="ECO:0000256" key="1">
    <source>
        <dbReference type="ARBA" id="ARBA00006581"/>
    </source>
</evidence>
<dbReference type="GO" id="GO:0004170">
    <property type="term" value="F:dUTP diphosphatase activity"/>
    <property type="evidence" value="ECO:0007669"/>
    <property type="project" value="UniProtKB-EC"/>
</dbReference>
<proteinExistence type="inferred from homology"/>
<keyword evidence="2 5" id="KW-0378">Hydrolase</keyword>
<dbReference type="InterPro" id="IPR036157">
    <property type="entry name" value="dUTPase-like_sf"/>
</dbReference>
<evidence type="ECO:0000313" key="9">
    <source>
        <dbReference type="Proteomes" id="UP001595386"/>
    </source>
</evidence>
<dbReference type="EMBL" id="JBHRSQ010000012">
    <property type="protein sequence ID" value="MFC2992213.1"/>
    <property type="molecule type" value="Genomic_DNA"/>
</dbReference>
<dbReference type="SUPFAM" id="SSF51283">
    <property type="entry name" value="dUTPase-like"/>
    <property type="match status" value="1"/>
</dbReference>
<comment type="catalytic activity">
    <reaction evidence="4 5">
        <text>dUTP + H2O = dUMP + diphosphate + H(+)</text>
        <dbReference type="Rhea" id="RHEA:10248"/>
        <dbReference type="ChEBI" id="CHEBI:15377"/>
        <dbReference type="ChEBI" id="CHEBI:15378"/>
        <dbReference type="ChEBI" id="CHEBI:33019"/>
        <dbReference type="ChEBI" id="CHEBI:61555"/>
        <dbReference type="ChEBI" id="CHEBI:246422"/>
        <dbReference type="EC" id="3.6.1.23"/>
    </reaction>
</comment>
<dbReference type="Pfam" id="PF00692">
    <property type="entry name" value="dUTPase"/>
    <property type="match status" value="1"/>
</dbReference>
<evidence type="ECO:0000259" key="7">
    <source>
        <dbReference type="Pfam" id="PF00692"/>
    </source>
</evidence>
<keyword evidence="3 5" id="KW-0546">Nucleotide metabolism</keyword>
<dbReference type="InterPro" id="IPR033704">
    <property type="entry name" value="dUTPase_trimeric"/>
</dbReference>
<reference evidence="9" key="1">
    <citation type="journal article" date="2019" name="Int. J. Syst. Evol. Microbiol.">
        <title>The Global Catalogue of Microorganisms (GCM) 10K type strain sequencing project: providing services to taxonomists for standard genome sequencing and annotation.</title>
        <authorList>
            <consortium name="The Broad Institute Genomics Platform"/>
            <consortium name="The Broad Institute Genome Sequencing Center for Infectious Disease"/>
            <person name="Wu L."/>
            <person name="Ma J."/>
        </authorList>
    </citation>
    <scope>NUCLEOTIDE SEQUENCE [LARGE SCALE GENOMIC DNA]</scope>
    <source>
        <strain evidence="9">KCTC 52660</strain>
    </source>
</reference>
<keyword evidence="5" id="KW-0479">Metal-binding</keyword>
<dbReference type="HAMAP" id="MF_00116">
    <property type="entry name" value="dUTPase_bact"/>
    <property type="match status" value="1"/>
</dbReference>
<feature type="binding site" evidence="5">
    <location>
        <begin position="74"/>
        <end position="76"/>
    </location>
    <ligand>
        <name>substrate</name>
    </ligand>
</feature>
<dbReference type="CDD" id="cd07557">
    <property type="entry name" value="trimeric_dUTPase"/>
    <property type="match status" value="1"/>
</dbReference>
<comment type="caution">
    <text evidence="5">Lacks conserved residue(s) required for the propagation of feature annotation.</text>
</comment>
<dbReference type="NCBIfam" id="TIGR00576">
    <property type="entry name" value="dut"/>
    <property type="match status" value="1"/>
</dbReference>
<feature type="region of interest" description="Disordered" evidence="6">
    <location>
        <begin position="139"/>
        <end position="165"/>
    </location>
</feature>
<keyword evidence="9" id="KW-1185">Reference proteome</keyword>
<dbReference type="InterPro" id="IPR008181">
    <property type="entry name" value="dUTPase"/>
</dbReference>
<feature type="domain" description="dUTPase-like" evidence="7">
    <location>
        <begin position="22"/>
        <end position="150"/>
    </location>
</feature>
<comment type="similarity">
    <text evidence="1 5">Belongs to the dUTPase family.</text>
</comment>